<dbReference type="AlphaFoldDB" id="A0A9N9WEG2"/>
<reference evidence="1" key="2">
    <citation type="submission" date="2022-10" db="EMBL/GenBank/DDBJ databases">
        <authorList>
            <consortium name="ENA_rothamsted_submissions"/>
            <consortium name="culmorum"/>
            <person name="King R."/>
        </authorList>
    </citation>
    <scope>NUCLEOTIDE SEQUENCE</scope>
</reference>
<organism evidence="1 2">
    <name type="scientific">Diatraea saccharalis</name>
    <name type="common">sugarcane borer</name>
    <dbReference type="NCBI Taxonomy" id="40085"/>
    <lineage>
        <taxon>Eukaryota</taxon>
        <taxon>Metazoa</taxon>
        <taxon>Ecdysozoa</taxon>
        <taxon>Arthropoda</taxon>
        <taxon>Hexapoda</taxon>
        <taxon>Insecta</taxon>
        <taxon>Pterygota</taxon>
        <taxon>Neoptera</taxon>
        <taxon>Endopterygota</taxon>
        <taxon>Lepidoptera</taxon>
        <taxon>Glossata</taxon>
        <taxon>Ditrysia</taxon>
        <taxon>Pyraloidea</taxon>
        <taxon>Crambidae</taxon>
        <taxon>Crambinae</taxon>
        <taxon>Diatraea</taxon>
    </lineage>
</organism>
<sequence length="139" mass="16128">MLRGLTLKGTQVEKMEEGTYGRLYQGLVTYLRLFQVPAIKIIATFYYNLINWQNKVTEPPLLMQISIEKLQAFIARVDDNKKIFFVLFSLLFSSGTLYSKTAREGFIKLRLSLVNLCQGFLCKVRDICYIKNKKIMLIS</sequence>
<proteinExistence type="predicted"/>
<reference evidence="1" key="1">
    <citation type="submission" date="2021-12" db="EMBL/GenBank/DDBJ databases">
        <authorList>
            <person name="King R."/>
        </authorList>
    </citation>
    <scope>NUCLEOTIDE SEQUENCE</scope>
</reference>
<evidence type="ECO:0000313" key="2">
    <source>
        <dbReference type="Proteomes" id="UP001153714"/>
    </source>
</evidence>
<evidence type="ECO:0000313" key="1">
    <source>
        <dbReference type="EMBL" id="CAG9791520.1"/>
    </source>
</evidence>
<dbReference type="Proteomes" id="UP001153714">
    <property type="component" value="Chromosome 3"/>
</dbReference>
<protein>
    <submittedName>
        <fullName evidence="1">Uncharacterized protein</fullName>
    </submittedName>
</protein>
<dbReference type="OrthoDB" id="6617942at2759"/>
<name>A0A9N9WEG2_9NEOP</name>
<dbReference type="EMBL" id="OU893334">
    <property type="protein sequence ID" value="CAG9791520.1"/>
    <property type="molecule type" value="Genomic_DNA"/>
</dbReference>
<gene>
    <name evidence="1" type="ORF">DIATSA_LOCUS9129</name>
</gene>
<accession>A0A9N9WEG2</accession>
<keyword evidence="2" id="KW-1185">Reference proteome</keyword>